<gene>
    <name evidence="1" type="ORF">CR513_44046</name>
</gene>
<evidence type="ECO:0000313" key="1">
    <source>
        <dbReference type="EMBL" id="RDX76008.1"/>
    </source>
</evidence>
<evidence type="ECO:0000313" key="2">
    <source>
        <dbReference type="Proteomes" id="UP000257109"/>
    </source>
</evidence>
<accession>A0A371FCI9</accession>
<dbReference type="Proteomes" id="UP000257109">
    <property type="component" value="Unassembled WGS sequence"/>
</dbReference>
<name>A0A371FCI9_MUCPR</name>
<dbReference type="EMBL" id="QJKJ01009654">
    <property type="protein sequence ID" value="RDX76008.1"/>
    <property type="molecule type" value="Genomic_DNA"/>
</dbReference>
<sequence length="60" mass="7246">MKDNSICMDLMKEEHTIDEEDHKDAHVLKKFDVFEENEDVDEEPPNIHKRYNVTTIELMR</sequence>
<dbReference type="AlphaFoldDB" id="A0A371FCI9"/>
<feature type="non-terminal residue" evidence="1">
    <location>
        <position position="1"/>
    </location>
</feature>
<comment type="caution">
    <text evidence="1">The sequence shown here is derived from an EMBL/GenBank/DDBJ whole genome shotgun (WGS) entry which is preliminary data.</text>
</comment>
<reference evidence="1" key="1">
    <citation type="submission" date="2018-05" db="EMBL/GenBank/DDBJ databases">
        <title>Draft genome of Mucuna pruriens seed.</title>
        <authorList>
            <person name="Nnadi N.E."/>
            <person name="Vos R."/>
            <person name="Hasami M.H."/>
            <person name="Devisetty U.K."/>
            <person name="Aguiy J.C."/>
        </authorList>
    </citation>
    <scope>NUCLEOTIDE SEQUENCE [LARGE SCALE GENOMIC DNA]</scope>
    <source>
        <strain evidence="1">JCA_2017</strain>
    </source>
</reference>
<keyword evidence="2" id="KW-1185">Reference proteome</keyword>
<protein>
    <submittedName>
        <fullName evidence="1">Uncharacterized protein</fullName>
    </submittedName>
</protein>
<proteinExistence type="predicted"/>
<organism evidence="1 2">
    <name type="scientific">Mucuna pruriens</name>
    <name type="common">Velvet bean</name>
    <name type="synonym">Dolichos pruriens</name>
    <dbReference type="NCBI Taxonomy" id="157652"/>
    <lineage>
        <taxon>Eukaryota</taxon>
        <taxon>Viridiplantae</taxon>
        <taxon>Streptophyta</taxon>
        <taxon>Embryophyta</taxon>
        <taxon>Tracheophyta</taxon>
        <taxon>Spermatophyta</taxon>
        <taxon>Magnoliopsida</taxon>
        <taxon>eudicotyledons</taxon>
        <taxon>Gunneridae</taxon>
        <taxon>Pentapetalae</taxon>
        <taxon>rosids</taxon>
        <taxon>fabids</taxon>
        <taxon>Fabales</taxon>
        <taxon>Fabaceae</taxon>
        <taxon>Papilionoideae</taxon>
        <taxon>50 kb inversion clade</taxon>
        <taxon>NPAAA clade</taxon>
        <taxon>indigoferoid/millettioid clade</taxon>
        <taxon>Phaseoleae</taxon>
        <taxon>Mucuna</taxon>
    </lineage>
</organism>